<dbReference type="Proteomes" id="UP000239872">
    <property type="component" value="Unassembled WGS sequence"/>
</dbReference>
<evidence type="ECO:0000313" key="2">
    <source>
        <dbReference type="Proteomes" id="UP000239872"/>
    </source>
</evidence>
<name>A0A2S7STQ4_9BACT</name>
<comment type="caution">
    <text evidence="1">The sequence shown here is derived from an EMBL/GenBank/DDBJ whole genome shotgun (WGS) entry which is preliminary data.</text>
</comment>
<sequence length="60" mass="7074">MQNHILLNNKIQHNMSRSLAMAKNGSSLGLVRGRVFLAWDFLWYFLFPIEKKVRTGRIQK</sequence>
<dbReference type="EMBL" id="PPSL01000005">
    <property type="protein sequence ID" value="PQJ09896.1"/>
    <property type="molecule type" value="Genomic_DNA"/>
</dbReference>
<protein>
    <submittedName>
        <fullName evidence="1">Uncharacterized protein</fullName>
    </submittedName>
</protein>
<proteinExistence type="predicted"/>
<dbReference type="AlphaFoldDB" id="A0A2S7STQ4"/>
<keyword evidence="2" id="KW-1185">Reference proteome</keyword>
<organism evidence="1 2">
    <name type="scientific">Flavipsychrobacter stenotrophus</name>
    <dbReference type="NCBI Taxonomy" id="2077091"/>
    <lineage>
        <taxon>Bacteria</taxon>
        <taxon>Pseudomonadati</taxon>
        <taxon>Bacteroidota</taxon>
        <taxon>Chitinophagia</taxon>
        <taxon>Chitinophagales</taxon>
        <taxon>Chitinophagaceae</taxon>
        <taxon>Flavipsychrobacter</taxon>
    </lineage>
</organism>
<reference evidence="1 2" key="1">
    <citation type="submission" date="2018-01" db="EMBL/GenBank/DDBJ databases">
        <title>A novel member of the phylum Bacteroidetes isolated from glacier ice.</title>
        <authorList>
            <person name="Liu Q."/>
            <person name="Xin Y.-H."/>
        </authorList>
    </citation>
    <scope>NUCLEOTIDE SEQUENCE [LARGE SCALE GENOMIC DNA]</scope>
    <source>
        <strain evidence="1 2">RB1R16</strain>
    </source>
</reference>
<accession>A0A2S7STQ4</accession>
<evidence type="ECO:0000313" key="1">
    <source>
        <dbReference type="EMBL" id="PQJ09896.1"/>
    </source>
</evidence>
<gene>
    <name evidence="1" type="ORF">CJD36_018420</name>
</gene>